<feature type="domain" description="G-protein coupled receptors family 1 profile" evidence="11">
    <location>
        <begin position="745"/>
        <end position="982"/>
    </location>
</feature>
<evidence type="ECO:0000256" key="3">
    <source>
        <dbReference type="ARBA" id="ARBA00022692"/>
    </source>
</evidence>
<keyword evidence="5" id="KW-0297">G-protein coupled receptor</keyword>
<feature type="transmembrane region" description="Helical" evidence="10">
    <location>
        <begin position="303"/>
        <end position="329"/>
    </location>
</feature>
<feature type="transmembrane region" description="Helical" evidence="10">
    <location>
        <begin position="387"/>
        <end position="407"/>
    </location>
</feature>
<dbReference type="InterPro" id="IPR000276">
    <property type="entry name" value="GPCR_Rhodpsn"/>
</dbReference>
<feature type="transmembrane region" description="Helical" evidence="10">
    <location>
        <begin position="222"/>
        <end position="244"/>
    </location>
</feature>
<feature type="transmembrane region" description="Helical" evidence="10">
    <location>
        <begin position="732"/>
        <end position="754"/>
    </location>
</feature>
<proteinExistence type="predicted"/>
<keyword evidence="3 10" id="KW-0812">Transmembrane</keyword>
<feature type="transmembrane region" description="Helical" evidence="10">
    <location>
        <begin position="847"/>
        <end position="871"/>
    </location>
</feature>
<feature type="transmembrane region" description="Helical" evidence="10">
    <location>
        <begin position="460"/>
        <end position="483"/>
    </location>
</feature>
<feature type="transmembrane region" description="Helical" evidence="10">
    <location>
        <begin position="264"/>
        <end position="282"/>
    </location>
</feature>
<dbReference type="Proteomes" id="UP001159405">
    <property type="component" value="Unassembled WGS sequence"/>
</dbReference>
<feature type="transmembrane region" description="Helical" evidence="10">
    <location>
        <begin position="495"/>
        <end position="517"/>
    </location>
</feature>
<comment type="subcellular location">
    <subcellularLocation>
        <location evidence="1">Cell membrane</location>
        <topology evidence="1">Multi-pass membrane protein</topology>
    </subcellularLocation>
</comment>
<keyword evidence="6 10" id="KW-0472">Membrane</keyword>
<feature type="transmembrane region" description="Helical" evidence="10">
    <location>
        <begin position="693"/>
        <end position="712"/>
    </location>
</feature>
<feature type="transmembrane region" description="Helical" evidence="10">
    <location>
        <begin position="6"/>
        <end position="22"/>
    </location>
</feature>
<feature type="domain" description="G-protein coupled receptors family 1 profile" evidence="11">
    <location>
        <begin position="474"/>
        <end position="712"/>
    </location>
</feature>
<evidence type="ECO:0000256" key="6">
    <source>
        <dbReference type="ARBA" id="ARBA00023136"/>
    </source>
</evidence>
<keyword evidence="8" id="KW-0325">Glycoprotein</keyword>
<evidence type="ECO:0000256" key="9">
    <source>
        <dbReference type="ARBA" id="ARBA00023224"/>
    </source>
</evidence>
<accession>A0ABN8RV95</accession>
<dbReference type="PANTHER" id="PTHR24246:SF27">
    <property type="entry name" value="ADENOSINE RECEPTOR, ISOFORM A"/>
    <property type="match status" value="1"/>
</dbReference>
<feature type="non-terminal residue" evidence="12">
    <location>
        <position position="1"/>
    </location>
</feature>
<keyword evidence="2" id="KW-1003">Cell membrane</keyword>
<feature type="transmembrane region" description="Helical" evidence="10">
    <location>
        <begin position="65"/>
        <end position="87"/>
    </location>
</feature>
<feature type="transmembrane region" description="Helical" evidence="10">
    <location>
        <begin position="930"/>
        <end position="949"/>
    </location>
</feature>
<feature type="non-terminal residue" evidence="12">
    <location>
        <position position="1004"/>
    </location>
</feature>
<feature type="domain" description="G-protein coupled receptors family 1 profile" evidence="11">
    <location>
        <begin position="1"/>
        <end position="171"/>
    </location>
</feature>
<dbReference type="Gene3D" id="1.20.1070.10">
    <property type="entry name" value="Rhodopsin 7-helix transmembrane proteins"/>
    <property type="match status" value="4"/>
</dbReference>
<name>A0ABN8RV95_9CNID</name>
<evidence type="ECO:0000256" key="4">
    <source>
        <dbReference type="ARBA" id="ARBA00022989"/>
    </source>
</evidence>
<evidence type="ECO:0000256" key="5">
    <source>
        <dbReference type="ARBA" id="ARBA00023040"/>
    </source>
</evidence>
<feature type="transmembrane region" description="Helical" evidence="10">
    <location>
        <begin position="578"/>
        <end position="602"/>
    </location>
</feature>
<feature type="transmembrane region" description="Helical" evidence="10">
    <location>
        <begin position="661"/>
        <end position="681"/>
    </location>
</feature>
<sequence length="1004" mass="114384">FFSSTSVYFLALVSLERAFAVLRPIRHRITNRQVYIYSIVIVWAIALVFFVLFMLSLYYPEINGVYVFVTGRTSLLISILIICTSYLSIRARLRAPSPAEIDNHKHRSREHNLRLSKTLYIAIASSLVFWMPAYLVFSTIGFCSGCFSAPVVIWLVEALYLANSMVNPLVYNNKTKKDMPSSTSIFFVVIFALEAIMIVIGNTFTIFVFWNQRSRINRTYFLLINLAIADLLVGITELTVLGAFKFEVTLESDGLLMQRQSNPSVAFQLLFPCTSVYFLALVSLERAFSVLSPIRHRSINSRVYIKSIVFVWAVGLCFFALTLIAIHYPEVKEEYAFIASNTGLFISQLIICTSYLKIRNRLRASSPGLDIHGHHLPAHNLRLSKTLFITIASSLVFWIPGFVVYSTREFCPPCFPVPVVWFANAMYLANSMVNPFVYSFRMTIFKDALKKLCRKRQQNIGPGLAMEAIMIIIGNTFTILVFWNQRSRINRTYFLLVNLAIADLLVGITELTVLGAFKFEVMLESDSLLRMQRQSNPSVAFQLLFPSTSVLFLALVSLERAFSVLSPIRHRSINSRVYIKSIVFVWAVGLCFFALTLIAIHYPEVKEEYAFLASNTGLFISQLIICTSYLKIRNRLRASSPGLDIHGHQLQAHNLRLSKTLFITIASSLVFWIPGFVVYSTGEFCPACFPVPVVWFANAMYLANSMVNPFVYSFRMTMFKDALRKLCRKRQQIIYTLEAIMIIIGNTFTIFVFWNQRSGIKRTYFLLINLAIADLLVGITELTVLAAFKSEIMLESDVLLSQSPSNPSVAFQLLFSSTSVYFLALVSLERAFSVLWPIRHRSINSRVYTKSIVFVWAVGLCFFATNIIALYNTAVKWDYVFTTSVTSLFISQLIICTSYLKIRNRLRASSPGLDIHNHQLRAQNLRLSKTIFITIASSLVFWMPAFIILSTREFSPQCLSVPVVRFANAMYLANSMVNPLVYSFRMPIFKDALKKLCRKRQQNI</sequence>
<evidence type="ECO:0000256" key="1">
    <source>
        <dbReference type="ARBA" id="ARBA00004651"/>
    </source>
</evidence>
<keyword evidence="4 10" id="KW-1133">Transmembrane helix</keyword>
<dbReference type="Pfam" id="PF00001">
    <property type="entry name" value="7tm_1"/>
    <property type="match status" value="4"/>
</dbReference>
<feature type="domain" description="G-protein coupled receptors family 1 profile" evidence="11">
    <location>
        <begin position="201"/>
        <end position="438"/>
    </location>
</feature>
<reference evidence="12 13" key="1">
    <citation type="submission" date="2022-05" db="EMBL/GenBank/DDBJ databases">
        <authorList>
            <consortium name="Genoscope - CEA"/>
            <person name="William W."/>
        </authorList>
    </citation>
    <scope>NUCLEOTIDE SEQUENCE [LARGE SCALE GENOMIC DNA]</scope>
</reference>
<dbReference type="CDD" id="cd00637">
    <property type="entry name" value="7tm_classA_rhodopsin-like"/>
    <property type="match status" value="4"/>
</dbReference>
<feature type="transmembrane region" description="Helical" evidence="10">
    <location>
        <begin position="185"/>
        <end position="210"/>
    </location>
</feature>
<keyword evidence="9" id="KW-0807">Transducer</keyword>
<gene>
    <name evidence="12" type="ORF">PLOB_00028001</name>
</gene>
<organism evidence="12 13">
    <name type="scientific">Porites lobata</name>
    <dbReference type="NCBI Taxonomy" id="104759"/>
    <lineage>
        <taxon>Eukaryota</taxon>
        <taxon>Metazoa</taxon>
        <taxon>Cnidaria</taxon>
        <taxon>Anthozoa</taxon>
        <taxon>Hexacorallia</taxon>
        <taxon>Scleractinia</taxon>
        <taxon>Fungiina</taxon>
        <taxon>Poritidae</taxon>
        <taxon>Porites</taxon>
    </lineage>
</organism>
<feature type="transmembrane region" description="Helical" evidence="10">
    <location>
        <begin position="34"/>
        <end position="59"/>
    </location>
</feature>
<feature type="transmembrane region" description="Helical" evidence="10">
    <location>
        <begin position="335"/>
        <end position="356"/>
    </location>
</feature>
<protein>
    <recommendedName>
        <fullName evidence="11">G-protein coupled receptors family 1 profile domain-containing protein</fullName>
    </recommendedName>
</protein>
<evidence type="ECO:0000313" key="13">
    <source>
        <dbReference type="Proteomes" id="UP001159405"/>
    </source>
</evidence>
<keyword evidence="13" id="KW-1185">Reference proteome</keyword>
<feature type="transmembrane region" description="Helical" evidence="10">
    <location>
        <begin position="609"/>
        <end position="630"/>
    </location>
</feature>
<keyword evidence="7" id="KW-0675">Receptor</keyword>
<feature type="transmembrane region" description="Helical" evidence="10">
    <location>
        <begin position="969"/>
        <end position="989"/>
    </location>
</feature>
<comment type="caution">
    <text evidence="12">The sequence shown here is derived from an EMBL/GenBank/DDBJ whole genome shotgun (WGS) entry which is preliminary data.</text>
</comment>
<dbReference type="PROSITE" id="PS50262">
    <property type="entry name" value="G_PROTEIN_RECEP_F1_2"/>
    <property type="match status" value="4"/>
</dbReference>
<feature type="transmembrane region" description="Helical" evidence="10">
    <location>
        <begin position="766"/>
        <end position="788"/>
    </location>
</feature>
<evidence type="ECO:0000259" key="11">
    <source>
        <dbReference type="PROSITE" id="PS50262"/>
    </source>
</evidence>
<dbReference type="PRINTS" id="PR00237">
    <property type="entry name" value="GPCRRHODOPSN"/>
</dbReference>
<feature type="transmembrane region" description="Helical" evidence="10">
    <location>
        <begin position="877"/>
        <end position="900"/>
    </location>
</feature>
<evidence type="ECO:0000256" key="8">
    <source>
        <dbReference type="ARBA" id="ARBA00023180"/>
    </source>
</evidence>
<dbReference type="InterPro" id="IPR017452">
    <property type="entry name" value="GPCR_Rhodpsn_7TM"/>
</dbReference>
<dbReference type="PANTHER" id="PTHR24246">
    <property type="entry name" value="OLFACTORY RECEPTOR AND ADENOSINE RECEPTOR"/>
    <property type="match status" value="1"/>
</dbReference>
<feature type="transmembrane region" description="Helical" evidence="10">
    <location>
        <begin position="419"/>
        <end position="440"/>
    </location>
</feature>
<evidence type="ECO:0000256" key="10">
    <source>
        <dbReference type="SAM" id="Phobius"/>
    </source>
</evidence>
<evidence type="ECO:0000256" key="2">
    <source>
        <dbReference type="ARBA" id="ARBA00022475"/>
    </source>
</evidence>
<evidence type="ECO:0000256" key="7">
    <source>
        <dbReference type="ARBA" id="ARBA00023170"/>
    </source>
</evidence>
<evidence type="ECO:0000313" key="12">
    <source>
        <dbReference type="EMBL" id="CAH3183053.1"/>
    </source>
</evidence>
<dbReference type="EMBL" id="CALNXK010000341">
    <property type="protein sequence ID" value="CAH3183053.1"/>
    <property type="molecule type" value="Genomic_DNA"/>
</dbReference>
<dbReference type="SUPFAM" id="SSF81321">
    <property type="entry name" value="Family A G protein-coupled receptor-like"/>
    <property type="match status" value="4"/>
</dbReference>